<keyword evidence="4 5" id="KW-0472">Membrane</keyword>
<gene>
    <name evidence="7" type="ordered locus">Deipe_2887</name>
</gene>
<dbReference type="SUPFAM" id="SSF144091">
    <property type="entry name" value="Rhomboid-like"/>
    <property type="match status" value="1"/>
</dbReference>
<comment type="subcellular location">
    <subcellularLocation>
        <location evidence="1">Membrane</location>
        <topology evidence="1">Multi-pass membrane protein</topology>
    </subcellularLocation>
</comment>
<evidence type="ECO:0000259" key="6">
    <source>
        <dbReference type="Pfam" id="PF01694"/>
    </source>
</evidence>
<dbReference type="InterPro" id="IPR022764">
    <property type="entry name" value="Peptidase_S54_rhomboid_dom"/>
</dbReference>
<feature type="transmembrane region" description="Helical" evidence="5">
    <location>
        <begin position="91"/>
        <end position="110"/>
    </location>
</feature>
<evidence type="ECO:0000256" key="3">
    <source>
        <dbReference type="ARBA" id="ARBA00022989"/>
    </source>
</evidence>
<keyword evidence="3 5" id="KW-1133">Transmembrane helix</keyword>
<keyword evidence="8" id="KW-1185">Reference proteome</keyword>
<evidence type="ECO:0000313" key="7">
    <source>
        <dbReference type="EMBL" id="AFZ68348.1"/>
    </source>
</evidence>
<feature type="transmembrane region" description="Helical" evidence="5">
    <location>
        <begin position="55"/>
        <end position="84"/>
    </location>
</feature>
<evidence type="ECO:0000256" key="2">
    <source>
        <dbReference type="ARBA" id="ARBA00022692"/>
    </source>
</evidence>
<dbReference type="EMBL" id="CP003382">
    <property type="protein sequence ID" value="AFZ68348.1"/>
    <property type="molecule type" value="Genomic_DNA"/>
</dbReference>
<dbReference type="Gene3D" id="1.20.1540.10">
    <property type="entry name" value="Rhomboid-like"/>
    <property type="match status" value="1"/>
</dbReference>
<dbReference type="RefSeq" id="WP_015236650.1">
    <property type="nucleotide sequence ID" value="NC_019793.1"/>
</dbReference>
<organism evidence="7 8">
    <name type="scientific">Deinococcus peraridilitoris (strain DSM 19664 / LMG 22246 / CIP 109416 / KR-200)</name>
    <dbReference type="NCBI Taxonomy" id="937777"/>
    <lineage>
        <taxon>Bacteria</taxon>
        <taxon>Thermotogati</taxon>
        <taxon>Deinococcota</taxon>
        <taxon>Deinococci</taxon>
        <taxon>Deinococcales</taxon>
        <taxon>Deinococcaceae</taxon>
        <taxon>Deinococcus</taxon>
    </lineage>
</organism>
<keyword evidence="2 5" id="KW-0812">Transmembrane</keyword>
<proteinExistence type="predicted"/>
<feature type="transmembrane region" description="Helical" evidence="5">
    <location>
        <begin position="167"/>
        <end position="187"/>
    </location>
</feature>
<dbReference type="Proteomes" id="UP000010467">
    <property type="component" value="Chromosome"/>
</dbReference>
<sequence>MLRSARRPSTFLPAMQAALLLMAVLWGQEIADQLLFGERLDNLGIVPRTTEGLRGLIFAPFLHVGFAHLMANSLPCAVMGFLIALRSVARLVLVTLAVSLLGGLGVWLTAPAYTVHLGASLLVFGYLGYLLGNGVYERHFRNVLVALLVLVLYGSALWGVLPLTPGVSWQSHLFGFLAGVLAARSLARRGARR</sequence>
<dbReference type="Pfam" id="PF01694">
    <property type="entry name" value="Rhomboid"/>
    <property type="match status" value="1"/>
</dbReference>
<dbReference type="GO" id="GO:0004252">
    <property type="term" value="F:serine-type endopeptidase activity"/>
    <property type="evidence" value="ECO:0007669"/>
    <property type="project" value="InterPro"/>
</dbReference>
<feature type="transmembrane region" description="Helical" evidence="5">
    <location>
        <begin position="116"/>
        <end position="136"/>
    </location>
</feature>
<dbReference type="KEGG" id="dpd:Deipe_2887"/>
<dbReference type="STRING" id="937777.Deipe_2887"/>
<reference evidence="8" key="1">
    <citation type="submission" date="2012-03" db="EMBL/GenBank/DDBJ databases">
        <title>Complete sequence of chromosome of Deinococcus peraridilitoris DSM 19664.</title>
        <authorList>
            <person name="Lucas S."/>
            <person name="Copeland A."/>
            <person name="Lapidus A."/>
            <person name="Glavina del Rio T."/>
            <person name="Dalin E."/>
            <person name="Tice H."/>
            <person name="Bruce D."/>
            <person name="Goodwin L."/>
            <person name="Pitluck S."/>
            <person name="Peters L."/>
            <person name="Mikhailova N."/>
            <person name="Lu M."/>
            <person name="Kyrpides N."/>
            <person name="Mavromatis K."/>
            <person name="Ivanova N."/>
            <person name="Brettin T."/>
            <person name="Detter J.C."/>
            <person name="Han C."/>
            <person name="Larimer F."/>
            <person name="Land M."/>
            <person name="Hauser L."/>
            <person name="Markowitz V."/>
            <person name="Cheng J.-F."/>
            <person name="Hugenholtz P."/>
            <person name="Woyke T."/>
            <person name="Wu D."/>
            <person name="Pukall R."/>
            <person name="Steenblock K."/>
            <person name="Brambilla E."/>
            <person name="Klenk H.-P."/>
            <person name="Eisen J.A."/>
        </authorList>
    </citation>
    <scope>NUCLEOTIDE SEQUENCE [LARGE SCALE GENOMIC DNA]</scope>
    <source>
        <strain evidence="8">DSM 19664 / LMG 22246 / CIP 109416 / KR-200</strain>
    </source>
</reference>
<dbReference type="GO" id="GO:0016020">
    <property type="term" value="C:membrane"/>
    <property type="evidence" value="ECO:0007669"/>
    <property type="project" value="UniProtKB-SubCell"/>
</dbReference>
<dbReference type="HOGENOM" id="CLU_067823_2_0_0"/>
<feature type="transmembrane region" description="Helical" evidence="5">
    <location>
        <begin position="143"/>
        <end position="161"/>
    </location>
</feature>
<evidence type="ECO:0000313" key="8">
    <source>
        <dbReference type="Proteomes" id="UP000010467"/>
    </source>
</evidence>
<dbReference type="PATRIC" id="fig|937777.3.peg.2903"/>
<evidence type="ECO:0000256" key="5">
    <source>
        <dbReference type="SAM" id="Phobius"/>
    </source>
</evidence>
<dbReference type="eggNOG" id="COG0705">
    <property type="taxonomic scope" value="Bacteria"/>
</dbReference>
<evidence type="ECO:0000256" key="4">
    <source>
        <dbReference type="ARBA" id="ARBA00023136"/>
    </source>
</evidence>
<accession>L0A373</accession>
<name>L0A373_DEIPD</name>
<evidence type="ECO:0000256" key="1">
    <source>
        <dbReference type="ARBA" id="ARBA00004141"/>
    </source>
</evidence>
<dbReference type="AlphaFoldDB" id="L0A373"/>
<feature type="domain" description="Peptidase S54 rhomboid" evidence="6">
    <location>
        <begin position="54"/>
        <end position="187"/>
    </location>
</feature>
<protein>
    <submittedName>
        <fullName evidence="7">Putative membrane protein</fullName>
    </submittedName>
</protein>
<dbReference type="OrthoDB" id="9813074at2"/>
<dbReference type="InterPro" id="IPR035952">
    <property type="entry name" value="Rhomboid-like_sf"/>
</dbReference>